<gene>
    <name evidence="1" type="ORF">V7S43_009951</name>
</gene>
<evidence type="ECO:0000313" key="2">
    <source>
        <dbReference type="Proteomes" id="UP001632037"/>
    </source>
</evidence>
<keyword evidence="2" id="KW-1185">Reference proteome</keyword>
<evidence type="ECO:0000313" key="1">
    <source>
        <dbReference type="EMBL" id="KAL3664770.1"/>
    </source>
</evidence>
<proteinExistence type="predicted"/>
<dbReference type="EMBL" id="JBIMZQ010000022">
    <property type="protein sequence ID" value="KAL3664770.1"/>
    <property type="molecule type" value="Genomic_DNA"/>
</dbReference>
<name>A0ABD3FCV7_9STRA</name>
<organism evidence="1 2">
    <name type="scientific">Phytophthora oleae</name>
    <dbReference type="NCBI Taxonomy" id="2107226"/>
    <lineage>
        <taxon>Eukaryota</taxon>
        <taxon>Sar</taxon>
        <taxon>Stramenopiles</taxon>
        <taxon>Oomycota</taxon>
        <taxon>Peronosporomycetes</taxon>
        <taxon>Peronosporales</taxon>
        <taxon>Peronosporaceae</taxon>
        <taxon>Phytophthora</taxon>
    </lineage>
</organism>
<dbReference type="AlphaFoldDB" id="A0ABD3FCV7"/>
<accession>A0ABD3FCV7</accession>
<comment type="caution">
    <text evidence="1">The sequence shown here is derived from an EMBL/GenBank/DDBJ whole genome shotgun (WGS) entry which is preliminary data.</text>
</comment>
<reference evidence="1 2" key="1">
    <citation type="submission" date="2024-09" db="EMBL/GenBank/DDBJ databases">
        <title>Genome sequencing and assembly of Phytophthora oleae, isolate VK10A, causative agent of rot of olive drupes.</title>
        <authorList>
            <person name="Conti Taguali S."/>
            <person name="Riolo M."/>
            <person name="La Spada F."/>
            <person name="Cacciola S.O."/>
            <person name="Dionisio G."/>
        </authorList>
    </citation>
    <scope>NUCLEOTIDE SEQUENCE [LARGE SCALE GENOMIC DNA]</scope>
    <source>
        <strain evidence="1 2">VK10A</strain>
    </source>
</reference>
<dbReference type="Proteomes" id="UP001632037">
    <property type="component" value="Unassembled WGS sequence"/>
</dbReference>
<protein>
    <submittedName>
        <fullName evidence="1">Uncharacterized protein</fullName>
    </submittedName>
</protein>
<sequence length="277" mass="32039">MSLWKFIALRQLEARENAEKQQRRLCQDIEAQDAHIRELQELSQRIANDVGLIFDDLQTNSEIASTIPFCKLFVQDLDGVHAQTEDCLRGFDEFSPVKVWEENYSGCFQYTDRYELCCDYEQACQTLWDAVKLRHRQECRQEFHHVPDPDTTSAFNFRVSNRLSSGQVVSALQRVVSRQYRTRDRLVFVWQSYMDGEGMFTGLRAGETGWDVLTRSVDAFGLEKVTRTSIIWHTSIHFANTVIPEAVAKEFTTMTIGSVMEDGDEIAKRFQEINIAV</sequence>